<evidence type="ECO:0000313" key="3">
    <source>
        <dbReference type="Proteomes" id="UP000887566"/>
    </source>
</evidence>
<feature type="compositionally biased region" description="Low complexity" evidence="1">
    <location>
        <begin position="323"/>
        <end position="344"/>
    </location>
</feature>
<evidence type="ECO:0000256" key="1">
    <source>
        <dbReference type="SAM" id="MobiDB-lite"/>
    </source>
</evidence>
<feature type="region of interest" description="Disordered" evidence="1">
    <location>
        <begin position="121"/>
        <end position="140"/>
    </location>
</feature>
<reference evidence="4" key="1">
    <citation type="submission" date="2022-11" db="UniProtKB">
        <authorList>
            <consortium name="WormBaseParasite"/>
        </authorList>
    </citation>
    <scope>IDENTIFICATION</scope>
</reference>
<proteinExistence type="predicted"/>
<dbReference type="Gene3D" id="3.30.160.60">
    <property type="entry name" value="Classic Zinc Finger"/>
    <property type="match status" value="1"/>
</dbReference>
<name>A0A914XE03_9BILA</name>
<protein>
    <submittedName>
        <fullName evidence="4">C2H2-type domain-containing protein</fullName>
    </submittedName>
</protein>
<organism evidence="3 4">
    <name type="scientific">Plectus sambesii</name>
    <dbReference type="NCBI Taxonomy" id="2011161"/>
    <lineage>
        <taxon>Eukaryota</taxon>
        <taxon>Metazoa</taxon>
        <taxon>Ecdysozoa</taxon>
        <taxon>Nematoda</taxon>
        <taxon>Chromadorea</taxon>
        <taxon>Plectida</taxon>
        <taxon>Plectina</taxon>
        <taxon>Plectoidea</taxon>
        <taxon>Plectidae</taxon>
        <taxon>Plectus</taxon>
    </lineage>
</organism>
<feature type="region of interest" description="Disordered" evidence="1">
    <location>
        <begin position="419"/>
        <end position="463"/>
    </location>
</feature>
<feature type="region of interest" description="Disordered" evidence="1">
    <location>
        <begin position="313"/>
        <end position="384"/>
    </location>
</feature>
<feature type="compositionally biased region" description="Low complexity" evidence="1">
    <location>
        <begin position="424"/>
        <end position="440"/>
    </location>
</feature>
<sequence length="552" mass="60964">MESEQPHAVLQQGEEETLLIVEGDQDGTSYTLVEDVVVDDEEAAQILAAVEANGDGAEVHEYWRCDCQQLFLSENALKKHQHEEHGVPIHINKRHEGVDVHGTQINASARLVAAMNEAEDGLMEDESEAGSVSQSLPDGRAQDGTEIWRCGVQGCDKAFLTRGGRSKHRRSFHPNVFFENPKAGRFACGHCGQINASMLDLCRHLRDEHQEPAIVRCMKFCSAEEFNAWKQDIELTSKERFVQRKGTKQLKTCAVSSLMCHHSGFYRDRATIRNRRSSGTGKMQSHCSAFIDAYLFKKDGTVEVTCCLHHYGHRRKRGRPRGSAKTTATTSNSNSNNTSSPASSMQTRSATVAGSEMDEDGRPTKSMTSPRLAMGRNRPHNKDDSSVYYMMRKVFDSVGDDANPARGEAIEVLPENQLMPGDATTSLGTPTTTTLTSYRTTPRKSAGWQQSTVAAASSSHNDDDEEDIIAEITAVQSAPEQNEWLNQNNASLQAIRACVIACQSDPTARKRIGSAVEQLWDFCSTIKASSKRWKGNSDGKLPEFGGFTESRQ</sequence>
<dbReference type="WBParaSite" id="PSAMB.scaffold762size41769.g8479.t1">
    <property type="protein sequence ID" value="PSAMB.scaffold762size41769.g8479.t1"/>
    <property type="gene ID" value="PSAMB.scaffold762size41769.g8479"/>
</dbReference>
<evidence type="ECO:0000313" key="4">
    <source>
        <dbReference type="WBParaSite" id="PSAMB.scaffold762size41769.g8479.t1"/>
    </source>
</evidence>
<feature type="domain" description="C2H2-type" evidence="2">
    <location>
        <begin position="150"/>
        <end position="173"/>
    </location>
</feature>
<dbReference type="AlphaFoldDB" id="A0A914XE03"/>
<dbReference type="InterPro" id="IPR052797">
    <property type="entry name" value="RegFact_GeneExpr_CellDeath"/>
</dbReference>
<dbReference type="PANTHER" id="PTHR33936">
    <property type="entry name" value="PROTEIN CBG17840"/>
    <property type="match status" value="1"/>
</dbReference>
<feature type="compositionally biased region" description="Polar residues" evidence="1">
    <location>
        <begin position="447"/>
        <end position="459"/>
    </location>
</feature>
<feature type="compositionally biased region" description="Basic residues" evidence="1">
    <location>
        <begin position="313"/>
        <end position="322"/>
    </location>
</feature>
<dbReference type="PROSITE" id="PS00028">
    <property type="entry name" value="ZINC_FINGER_C2H2_1"/>
    <property type="match status" value="1"/>
</dbReference>
<dbReference type="SMART" id="SM00355">
    <property type="entry name" value="ZnF_C2H2"/>
    <property type="match status" value="3"/>
</dbReference>
<dbReference type="Proteomes" id="UP000887566">
    <property type="component" value="Unplaced"/>
</dbReference>
<accession>A0A914XE03</accession>
<dbReference type="InterPro" id="IPR013087">
    <property type="entry name" value="Znf_C2H2_type"/>
</dbReference>
<feature type="region of interest" description="Disordered" evidence="1">
    <location>
        <begin position="531"/>
        <end position="552"/>
    </location>
</feature>
<evidence type="ECO:0000259" key="2">
    <source>
        <dbReference type="PROSITE" id="PS00028"/>
    </source>
</evidence>
<dbReference type="PANTHER" id="PTHR33936:SF24">
    <property type="entry name" value="C2H2-TYPE DOMAIN-CONTAINING PROTEIN"/>
    <property type="match status" value="1"/>
</dbReference>
<keyword evidence="3" id="KW-1185">Reference proteome</keyword>